<feature type="compositionally biased region" description="Low complexity" evidence="15">
    <location>
        <begin position="595"/>
        <end position="605"/>
    </location>
</feature>
<evidence type="ECO:0000256" key="11">
    <source>
        <dbReference type="ARBA" id="ARBA00023146"/>
    </source>
</evidence>
<dbReference type="InterPro" id="IPR015413">
    <property type="entry name" value="Methionyl/Leucyl_tRNA_Synth"/>
</dbReference>
<protein>
    <recommendedName>
        <fullName evidence="13">Methionine--tRNA ligase</fullName>
        <ecNumber evidence="13">6.1.1.10</ecNumber>
    </recommendedName>
    <alternativeName>
        <fullName evidence="13">Methionyl-tRNA synthetase</fullName>
        <shortName evidence="13">MetRS</shortName>
    </alternativeName>
</protein>
<dbReference type="NCBIfam" id="NF008900">
    <property type="entry name" value="PRK12267.1"/>
    <property type="match status" value="1"/>
</dbReference>
<evidence type="ECO:0000256" key="2">
    <source>
        <dbReference type="ARBA" id="ARBA00004496"/>
    </source>
</evidence>
<evidence type="ECO:0000256" key="1">
    <source>
        <dbReference type="ARBA" id="ARBA00003314"/>
    </source>
</evidence>
<dbReference type="GO" id="GO:0000049">
    <property type="term" value="F:tRNA binding"/>
    <property type="evidence" value="ECO:0007669"/>
    <property type="project" value="UniProtKB-UniRule"/>
</dbReference>
<dbReference type="GO" id="GO:0004825">
    <property type="term" value="F:methionine-tRNA ligase activity"/>
    <property type="evidence" value="ECO:0007669"/>
    <property type="project" value="UniProtKB-UniRule"/>
</dbReference>
<gene>
    <name evidence="13 17" type="primary">metG</name>
    <name evidence="17" type="ORF">P8935_23260</name>
</gene>
<dbReference type="Pfam" id="PF09334">
    <property type="entry name" value="tRNA-synt_1g"/>
    <property type="match status" value="1"/>
</dbReference>
<dbReference type="InterPro" id="IPR009080">
    <property type="entry name" value="tRNAsynth_Ia_anticodon-bd"/>
</dbReference>
<dbReference type="PRINTS" id="PR01041">
    <property type="entry name" value="TRNASYNTHMET"/>
</dbReference>
<keyword evidence="10 13" id="KW-0648">Protein biosynthesis</keyword>
<dbReference type="InterPro" id="IPR041872">
    <property type="entry name" value="Anticodon_Met"/>
</dbReference>
<evidence type="ECO:0000256" key="4">
    <source>
        <dbReference type="ARBA" id="ARBA00022490"/>
    </source>
</evidence>
<evidence type="ECO:0000256" key="8">
    <source>
        <dbReference type="ARBA" id="ARBA00022840"/>
    </source>
</evidence>
<dbReference type="InterPro" id="IPR004495">
    <property type="entry name" value="Met-tRNA-synth_bsu_C"/>
</dbReference>
<keyword evidence="9 13" id="KW-0694">RNA-binding</keyword>
<comment type="caution">
    <text evidence="13">Lacks conserved residue(s) required for the propagation of feature annotation.</text>
</comment>
<keyword evidence="11 13" id="KW-0030">Aminoacyl-tRNA synthetase</keyword>
<dbReference type="Gene3D" id="1.10.730.10">
    <property type="entry name" value="Isoleucyl-tRNA Synthetase, Domain 1"/>
    <property type="match status" value="1"/>
</dbReference>
<dbReference type="InterPro" id="IPR012340">
    <property type="entry name" value="NA-bd_OB-fold"/>
</dbReference>
<dbReference type="NCBIfam" id="TIGR00399">
    <property type="entry name" value="metG_C_term"/>
    <property type="match status" value="1"/>
</dbReference>
<feature type="binding site" evidence="13">
    <location>
        <position position="133"/>
    </location>
    <ligand>
        <name>Zn(2+)</name>
        <dbReference type="ChEBI" id="CHEBI:29105"/>
    </ligand>
</feature>
<feature type="compositionally biased region" description="Polar residues" evidence="15">
    <location>
        <begin position="649"/>
        <end position="663"/>
    </location>
</feature>
<comment type="function">
    <text evidence="1 13">Is required not only for elongation of protein synthesis but also for the initiation of all mRNA translation through initiator tRNA(fMet) aminoacylation.</text>
</comment>
<dbReference type="Pfam" id="PF19303">
    <property type="entry name" value="Anticodon_3"/>
    <property type="match status" value="1"/>
</dbReference>
<name>A0AAU7DJB6_9BACT</name>
<dbReference type="PROSITE" id="PS50886">
    <property type="entry name" value="TRBD"/>
    <property type="match status" value="1"/>
</dbReference>
<dbReference type="GO" id="GO:0005524">
    <property type="term" value="F:ATP binding"/>
    <property type="evidence" value="ECO:0007669"/>
    <property type="project" value="UniProtKB-UniRule"/>
</dbReference>
<feature type="compositionally biased region" description="Polar residues" evidence="15">
    <location>
        <begin position="579"/>
        <end position="593"/>
    </location>
</feature>
<dbReference type="RefSeq" id="WP_348262696.1">
    <property type="nucleotide sequence ID" value="NZ_CP121196.1"/>
</dbReference>
<dbReference type="SUPFAM" id="SSF50249">
    <property type="entry name" value="Nucleic acid-binding proteins"/>
    <property type="match status" value="1"/>
</dbReference>
<dbReference type="PANTHER" id="PTHR43326:SF1">
    <property type="entry name" value="METHIONINE--TRNA LIGASE, MITOCHONDRIAL"/>
    <property type="match status" value="1"/>
</dbReference>
<evidence type="ECO:0000256" key="7">
    <source>
        <dbReference type="ARBA" id="ARBA00022741"/>
    </source>
</evidence>
<feature type="binding site" evidence="13">
    <location>
        <position position="151"/>
    </location>
    <ligand>
        <name>Zn(2+)</name>
        <dbReference type="ChEBI" id="CHEBI:29105"/>
    </ligand>
</feature>
<dbReference type="AlphaFoldDB" id="A0AAU7DJB6"/>
<dbReference type="SUPFAM" id="SSF47323">
    <property type="entry name" value="Anticodon-binding domain of a subclass of class I aminoacyl-tRNA synthetases"/>
    <property type="match status" value="1"/>
</dbReference>
<evidence type="ECO:0000313" key="17">
    <source>
        <dbReference type="EMBL" id="XBH17471.1"/>
    </source>
</evidence>
<feature type="short sequence motif" description="'KMSKS' region" evidence="13">
    <location>
        <begin position="303"/>
        <end position="307"/>
    </location>
</feature>
<feature type="short sequence motif" description="'HIGH' region" evidence="13">
    <location>
        <begin position="18"/>
        <end position="28"/>
    </location>
</feature>
<keyword evidence="7 13" id="KW-0547">Nucleotide-binding</keyword>
<dbReference type="Pfam" id="PF01588">
    <property type="entry name" value="tRNA_bind"/>
    <property type="match status" value="1"/>
</dbReference>
<feature type="binding site" evidence="13">
    <location>
        <position position="148"/>
    </location>
    <ligand>
        <name>Zn(2+)</name>
        <dbReference type="ChEBI" id="CHEBI:29105"/>
    </ligand>
</feature>
<comment type="catalytic activity">
    <reaction evidence="12 13">
        <text>tRNA(Met) + L-methionine + ATP = L-methionyl-tRNA(Met) + AMP + diphosphate</text>
        <dbReference type="Rhea" id="RHEA:13481"/>
        <dbReference type="Rhea" id="RHEA-COMP:9667"/>
        <dbReference type="Rhea" id="RHEA-COMP:9698"/>
        <dbReference type="ChEBI" id="CHEBI:30616"/>
        <dbReference type="ChEBI" id="CHEBI:33019"/>
        <dbReference type="ChEBI" id="CHEBI:57844"/>
        <dbReference type="ChEBI" id="CHEBI:78442"/>
        <dbReference type="ChEBI" id="CHEBI:78530"/>
        <dbReference type="ChEBI" id="CHEBI:456215"/>
        <dbReference type="EC" id="6.1.1.10"/>
    </reaction>
</comment>
<dbReference type="InterPro" id="IPR014729">
    <property type="entry name" value="Rossmann-like_a/b/a_fold"/>
</dbReference>
<proteinExistence type="inferred from homology"/>
<evidence type="ECO:0000259" key="16">
    <source>
        <dbReference type="PROSITE" id="PS50886"/>
    </source>
</evidence>
<comment type="subunit">
    <text evidence="3 13">Homodimer.</text>
</comment>
<accession>A0AAU7DJB6</accession>
<dbReference type="InterPro" id="IPR023457">
    <property type="entry name" value="Met-tRNA_synth_2"/>
</dbReference>
<dbReference type="CDD" id="cd07957">
    <property type="entry name" value="Anticodon_Ia_Met"/>
    <property type="match status" value="1"/>
</dbReference>
<keyword evidence="8 13" id="KW-0067">ATP-binding</keyword>
<dbReference type="SUPFAM" id="SSF52374">
    <property type="entry name" value="Nucleotidylyl transferase"/>
    <property type="match status" value="1"/>
</dbReference>
<evidence type="ECO:0000256" key="13">
    <source>
        <dbReference type="HAMAP-Rule" id="MF_01228"/>
    </source>
</evidence>
<dbReference type="FunFam" id="2.170.220.10:FF:000002">
    <property type="entry name" value="Methionine--tRNA ligase"/>
    <property type="match status" value="1"/>
</dbReference>
<dbReference type="FunFam" id="2.40.50.140:FF:000042">
    <property type="entry name" value="Methionine--tRNA ligase"/>
    <property type="match status" value="1"/>
</dbReference>
<dbReference type="EC" id="6.1.1.10" evidence="13"/>
<organism evidence="17">
    <name type="scientific">Telmatobacter sp. DSM 110680</name>
    <dbReference type="NCBI Taxonomy" id="3036704"/>
    <lineage>
        <taxon>Bacteria</taxon>
        <taxon>Pseudomonadati</taxon>
        <taxon>Acidobacteriota</taxon>
        <taxon>Terriglobia</taxon>
        <taxon>Terriglobales</taxon>
        <taxon>Acidobacteriaceae</taxon>
        <taxon>Telmatobacter</taxon>
    </lineage>
</organism>
<dbReference type="Gene3D" id="2.170.220.10">
    <property type="match status" value="1"/>
</dbReference>
<dbReference type="PANTHER" id="PTHR43326">
    <property type="entry name" value="METHIONYL-TRNA SYNTHETASE"/>
    <property type="match status" value="1"/>
</dbReference>
<evidence type="ECO:0000256" key="12">
    <source>
        <dbReference type="ARBA" id="ARBA00047364"/>
    </source>
</evidence>
<dbReference type="InterPro" id="IPR033911">
    <property type="entry name" value="MetRS_core"/>
</dbReference>
<keyword evidence="4 13" id="KW-0963">Cytoplasm</keyword>
<reference evidence="17" key="1">
    <citation type="submission" date="2023-03" db="EMBL/GenBank/DDBJ databases">
        <title>Edaphobacter sp.</title>
        <authorList>
            <person name="Huber K.J."/>
            <person name="Papendorf J."/>
            <person name="Pilke C."/>
            <person name="Bunk B."/>
            <person name="Sproeer C."/>
            <person name="Pester M."/>
        </authorList>
    </citation>
    <scope>NUCLEOTIDE SEQUENCE</scope>
    <source>
        <strain evidence="17">DSM 110680</strain>
    </source>
</reference>
<feature type="domain" description="TRNA-binding" evidence="16">
    <location>
        <begin position="669"/>
        <end position="771"/>
    </location>
</feature>
<dbReference type="HAMAP" id="MF_01228">
    <property type="entry name" value="Met_tRNA_synth_type2"/>
    <property type="match status" value="1"/>
</dbReference>
<dbReference type="Gene3D" id="2.40.50.140">
    <property type="entry name" value="Nucleic acid-binding proteins"/>
    <property type="match status" value="1"/>
</dbReference>
<comment type="subcellular location">
    <subcellularLocation>
        <location evidence="2 13">Cytoplasm</location>
    </subcellularLocation>
</comment>
<evidence type="ECO:0000256" key="15">
    <source>
        <dbReference type="SAM" id="MobiDB-lite"/>
    </source>
</evidence>
<dbReference type="CDD" id="cd02800">
    <property type="entry name" value="tRNA_bind_EcMetRS_like"/>
    <property type="match status" value="1"/>
</dbReference>
<comment type="similarity">
    <text evidence="14">Belongs to the class-I aminoacyl-tRNA synthetase family.</text>
</comment>
<evidence type="ECO:0000256" key="14">
    <source>
        <dbReference type="RuleBase" id="RU363039"/>
    </source>
</evidence>
<feature type="compositionally biased region" description="Polar residues" evidence="15">
    <location>
        <begin position="624"/>
        <end position="633"/>
    </location>
</feature>
<evidence type="ECO:0000256" key="5">
    <source>
        <dbReference type="ARBA" id="ARBA00022555"/>
    </source>
</evidence>
<feature type="region of interest" description="Disordered" evidence="15">
    <location>
        <begin position="544"/>
        <end position="663"/>
    </location>
</feature>
<dbReference type="GO" id="GO:0006431">
    <property type="term" value="P:methionyl-tRNA aminoacylation"/>
    <property type="evidence" value="ECO:0007669"/>
    <property type="project" value="UniProtKB-UniRule"/>
</dbReference>
<dbReference type="Gene3D" id="3.40.50.620">
    <property type="entry name" value="HUPs"/>
    <property type="match status" value="1"/>
</dbReference>
<evidence type="ECO:0000256" key="3">
    <source>
        <dbReference type="ARBA" id="ARBA00011738"/>
    </source>
</evidence>
<dbReference type="EMBL" id="CP121196">
    <property type="protein sequence ID" value="XBH17471.1"/>
    <property type="molecule type" value="Genomic_DNA"/>
</dbReference>
<keyword evidence="5 13" id="KW-0820">tRNA-binding</keyword>
<dbReference type="GO" id="GO:0005737">
    <property type="term" value="C:cytoplasm"/>
    <property type="evidence" value="ECO:0007669"/>
    <property type="project" value="UniProtKB-SubCell"/>
</dbReference>
<evidence type="ECO:0000256" key="9">
    <source>
        <dbReference type="ARBA" id="ARBA00022884"/>
    </source>
</evidence>
<keyword evidence="6 13" id="KW-0436">Ligase</keyword>
<sequence length="771" mass="84142">MAKTDPSSSRFYITTPIYYVNARPHLGHAYSTIVCDAIARRKRAMGIDTWFLTGTDEHGQKIERSAKLAGCTPQDFADKIASEFRAQWDRLGLTYDDFIRTTEPRHKRGVQKLFATLRDRGFIYKGSYTGQYCVSDEAWVDVPPGAPCPDCGRITETVSEENYFFKLSAFERKLLEFYDENPGFMQPESTRREVISFVRSGLKDLSISRSSFTWGIPVPGDEKHVVYVWLDALANYITALGYGSDDPADQARFAKFWPADIHLIGKEISRFHCVYWPAFLMAAGLPTPRSVKANGWLLFDQGKMSKSRGNIVRADTVREVLGADALRYFLLREIPFGQDGSFTFDALVQRYNGDLANGYGNLVSRVVNMVHKYFGGVVPETGAETQAESSLRESTIRTTAAFAPLFEGLDFSEALKTLWALVAETDGYLTANAPWKRPADRSEGDHAALQARVLATAAEAIRVITALVYPILPDAASKVWQQLGQGEIADAAKQAFLTNLAWGGLKAGTHFGEPAPLFPRAEKDAVTRMQNLEDENNKNAIEAASNQESAEKTAPEAPTSALGVNPHPGQQPPADSVKSAPSATSVQSPSSTEDGPAGTAATTAPSNPEKPVATAHVHTVPAELSSSRLSSTPAEAPANQPLHSKETQDPSGAPTQPAQTNPTVISIDDFAKVELRVAQILVAERIPKADKLLRLEVDLGYEKRQILAGIAQYYEPEKLIGRKIVIVANLAPRKMRGLESNGMLLAASLPTDGAPVLAGFLEDVPLGARLK</sequence>
<evidence type="ECO:0000256" key="10">
    <source>
        <dbReference type="ARBA" id="ARBA00022917"/>
    </source>
</evidence>
<dbReference type="InterPro" id="IPR002547">
    <property type="entry name" value="tRNA-bd_dom"/>
</dbReference>
<dbReference type="CDD" id="cd00814">
    <property type="entry name" value="MetRS_core"/>
    <property type="match status" value="1"/>
</dbReference>
<evidence type="ECO:0000256" key="6">
    <source>
        <dbReference type="ARBA" id="ARBA00022598"/>
    </source>
</evidence>